<evidence type="ECO:0000256" key="2">
    <source>
        <dbReference type="ARBA" id="ARBA00008576"/>
    </source>
</evidence>
<gene>
    <name evidence="6" type="ORF">SPAPADRAFT_64935</name>
</gene>
<evidence type="ECO:0000313" key="7">
    <source>
        <dbReference type="Proteomes" id="UP000000709"/>
    </source>
</evidence>
<dbReference type="InterPro" id="IPR026822">
    <property type="entry name" value="Spp2/MOS2_G-patch"/>
</dbReference>
<dbReference type="OMA" id="KTERNDM"/>
<dbReference type="eggNOG" id="ENOG502S8BR">
    <property type="taxonomic scope" value="Eukaryota"/>
</dbReference>
<accession>G3AII3</accession>
<dbReference type="HOGENOM" id="CLU_1496001_0_0_1"/>
<organism evidence="7">
    <name type="scientific">Spathaspora passalidarum (strain NRRL Y-27907 / 11-Y1)</name>
    <dbReference type="NCBI Taxonomy" id="619300"/>
    <lineage>
        <taxon>Eukaryota</taxon>
        <taxon>Fungi</taxon>
        <taxon>Dikarya</taxon>
        <taxon>Ascomycota</taxon>
        <taxon>Saccharomycotina</taxon>
        <taxon>Pichiomycetes</taxon>
        <taxon>Debaryomycetaceae</taxon>
        <taxon>Spathaspora</taxon>
    </lineage>
</organism>
<proteinExistence type="inferred from homology"/>
<keyword evidence="7" id="KW-1185">Reference proteome</keyword>
<comment type="similarity">
    <text evidence="2">Belongs to the SPP2 family.</text>
</comment>
<dbReference type="EMBL" id="GL996500">
    <property type="protein sequence ID" value="EGW33698.1"/>
    <property type="molecule type" value="Genomic_DNA"/>
</dbReference>
<dbReference type="Proteomes" id="UP000000709">
    <property type="component" value="Unassembled WGS sequence"/>
</dbReference>
<dbReference type="STRING" id="619300.G3AII3"/>
<dbReference type="AlphaFoldDB" id="G3AII3"/>
<feature type="compositionally biased region" description="Basic and acidic residues" evidence="4">
    <location>
        <begin position="25"/>
        <end position="41"/>
    </location>
</feature>
<comment type="subcellular location">
    <subcellularLocation>
        <location evidence="1">Nucleus</location>
    </subcellularLocation>
</comment>
<evidence type="ECO:0000256" key="3">
    <source>
        <dbReference type="ARBA" id="ARBA00023242"/>
    </source>
</evidence>
<name>G3AII3_SPAPN</name>
<dbReference type="GeneID" id="18875004"/>
<evidence type="ECO:0000256" key="4">
    <source>
        <dbReference type="SAM" id="MobiDB-lite"/>
    </source>
</evidence>
<dbReference type="GO" id="GO:0005634">
    <property type="term" value="C:nucleus"/>
    <property type="evidence" value="ECO:0007669"/>
    <property type="project" value="UniProtKB-SubCell"/>
</dbReference>
<evidence type="ECO:0000313" key="6">
    <source>
        <dbReference type="EMBL" id="EGW33698.1"/>
    </source>
</evidence>
<evidence type="ECO:0000256" key="1">
    <source>
        <dbReference type="ARBA" id="ARBA00004123"/>
    </source>
</evidence>
<dbReference type="InParanoid" id="G3AII3"/>
<feature type="region of interest" description="Disordered" evidence="4">
    <location>
        <begin position="15"/>
        <end position="46"/>
    </location>
</feature>
<evidence type="ECO:0000259" key="5">
    <source>
        <dbReference type="Pfam" id="PF12656"/>
    </source>
</evidence>
<dbReference type="RefSeq" id="XP_007373282.1">
    <property type="nucleotide sequence ID" value="XM_007373220.1"/>
</dbReference>
<dbReference type="FunCoup" id="G3AII3">
    <property type="interactions" value="61"/>
</dbReference>
<protein>
    <recommendedName>
        <fullName evidence="5">Spp2/MOS2 G-patch domain-containing protein</fullName>
    </recommendedName>
</protein>
<feature type="domain" description="Spp2/MOS2 G-patch" evidence="5">
    <location>
        <begin position="91"/>
        <end position="146"/>
    </location>
</feature>
<keyword evidence="3" id="KW-0539">Nucleus</keyword>
<reference evidence="6 7" key="1">
    <citation type="journal article" date="2011" name="Proc. Natl. Acad. Sci. U.S.A.">
        <title>Comparative genomics of xylose-fermenting fungi for enhanced biofuel production.</title>
        <authorList>
            <person name="Wohlbach D.J."/>
            <person name="Kuo A."/>
            <person name="Sato T.K."/>
            <person name="Potts K.M."/>
            <person name="Salamov A.A."/>
            <person name="LaButti K.M."/>
            <person name="Sun H."/>
            <person name="Clum A."/>
            <person name="Pangilinan J.L."/>
            <person name="Lindquist E.A."/>
            <person name="Lucas S."/>
            <person name="Lapidus A."/>
            <person name="Jin M."/>
            <person name="Gunawan C."/>
            <person name="Balan V."/>
            <person name="Dale B.E."/>
            <person name="Jeffries T.W."/>
            <person name="Zinkel R."/>
            <person name="Barry K.W."/>
            <person name="Grigoriev I.V."/>
            <person name="Gasch A.P."/>
        </authorList>
    </citation>
    <scope>NUCLEOTIDE SEQUENCE [LARGE SCALE GENOMIC DNA]</scope>
    <source>
        <strain evidence="7">NRRL Y-27907 / 11-Y1</strain>
    </source>
</reference>
<dbReference type="KEGG" id="spaa:SPAPADRAFT_64935"/>
<sequence length="171" mass="19241">MSGIKFSLGKKKKLTKKPNLFNQETPKEDNDKDKVEIETYDNKPAPPKKLIIKPDVISHKITSEPLNFGLTTFNRSESTVTSSKLGQVEAESDSDEEYRKVPIEQFGIGFLRGLGYEAEEEEEQVEDKSVEHRQRGVTLGIGADPIAQDLAKDIMKGTPELPLIKKRKIDK</sequence>
<dbReference type="Pfam" id="PF12656">
    <property type="entry name" value="G-patch_2"/>
    <property type="match status" value="1"/>
</dbReference>